<accession>A0A7R8WGI7</accession>
<evidence type="ECO:0000313" key="4">
    <source>
        <dbReference type="EMBL" id="CAD7228341.1"/>
    </source>
</evidence>
<dbReference type="InterPro" id="IPR013083">
    <property type="entry name" value="Znf_RING/FYVE/PHD"/>
</dbReference>
<dbReference type="CDD" id="cd09487">
    <property type="entry name" value="SAM_superfamily"/>
    <property type="match status" value="1"/>
</dbReference>
<gene>
    <name evidence="4" type="ORF">CTOB1V02_LOCUS6227</name>
</gene>
<dbReference type="Pfam" id="PF00400">
    <property type="entry name" value="WD40"/>
    <property type="match status" value="3"/>
</dbReference>
<evidence type="ECO:0000256" key="2">
    <source>
        <dbReference type="ARBA" id="ARBA00022574"/>
    </source>
</evidence>
<dbReference type="Pfam" id="PF07647">
    <property type="entry name" value="SAM_2"/>
    <property type="match status" value="1"/>
</dbReference>
<dbReference type="InterPro" id="IPR020472">
    <property type="entry name" value="WD40_PAC1"/>
</dbReference>
<dbReference type="PROSITE" id="PS50294">
    <property type="entry name" value="WD_REPEATS_REGION"/>
    <property type="match status" value="2"/>
</dbReference>
<dbReference type="SUPFAM" id="SSF57850">
    <property type="entry name" value="RING/U-box"/>
    <property type="match status" value="1"/>
</dbReference>
<dbReference type="InterPro" id="IPR013761">
    <property type="entry name" value="SAM/pointed_sf"/>
</dbReference>
<dbReference type="SMART" id="SM00320">
    <property type="entry name" value="WD40"/>
    <property type="match status" value="5"/>
</dbReference>
<sequence length="446" mass="48833">MSERTNKEKQPVTKMKTEEVLEEDFKKGADQRSSGPGPIRKSGEQLSIYHQPGGNSVRCCCFSPSGRYLASCSDDGKICIWNTSDHKVVKFLDIEDSEASAETVAFTPDGSYIVVGTSTGRMLAFEAQSSRHINPLFVYSEAHDLGVTTVDVSSKPLAASVATPTYYVATGGQDALVRLWKMSVAASCTTLRSVKSLTGHSTSVMCVKFNPSGSLLASASGDKTVRLWNAETGACVSVLQGHGRYVTSVSFSIDGKWLASGSNDRTVRIWKVNDGPQDEAALLDLSPPAPRLSQPVSAWNVQDVCDWIEDLGLETFRNRFQEEGIDGRQILTMTDERLQALGIEDSDQRRRVLQEASRVARQAMMSKAEEGFLPVEFFCPITHSIMSDPVVAEDGYSYERSALLHWLTQKPRSPLTNKPIGVAVLPNRTLKALIQRHLLMPSAPPV</sequence>
<dbReference type="EMBL" id="OB661492">
    <property type="protein sequence ID" value="CAD7228341.1"/>
    <property type="molecule type" value="Genomic_DNA"/>
</dbReference>
<dbReference type="CDD" id="cd16655">
    <property type="entry name" value="RING-Ubox_WDSUB1-like"/>
    <property type="match status" value="1"/>
</dbReference>
<dbReference type="PROSITE" id="PS51698">
    <property type="entry name" value="U_BOX"/>
    <property type="match status" value="1"/>
</dbReference>
<evidence type="ECO:0000256" key="1">
    <source>
        <dbReference type="ARBA" id="ARBA00020894"/>
    </source>
</evidence>
<keyword evidence="2" id="KW-0853">WD repeat</keyword>
<dbReference type="OrthoDB" id="10064100at2759"/>
<dbReference type="SUPFAM" id="SSF47769">
    <property type="entry name" value="SAM/Pointed domain"/>
    <property type="match status" value="1"/>
</dbReference>
<proteinExistence type="predicted"/>
<dbReference type="GO" id="GO:0016567">
    <property type="term" value="P:protein ubiquitination"/>
    <property type="evidence" value="ECO:0007669"/>
    <property type="project" value="InterPro"/>
</dbReference>
<dbReference type="AlphaFoldDB" id="A0A7R8WGI7"/>
<dbReference type="InterPro" id="IPR001660">
    <property type="entry name" value="SAM"/>
</dbReference>
<protein>
    <recommendedName>
        <fullName evidence="1">WD repeat, SAM and U-box domain-containing protein 1</fullName>
    </recommendedName>
</protein>
<dbReference type="Gene3D" id="3.30.40.10">
    <property type="entry name" value="Zinc/RING finger domain, C3HC4 (zinc finger)"/>
    <property type="match status" value="1"/>
</dbReference>
<dbReference type="Gene3D" id="1.10.150.50">
    <property type="entry name" value="Transcription Factor, Ets-1"/>
    <property type="match status" value="1"/>
</dbReference>
<dbReference type="SUPFAM" id="SSF50978">
    <property type="entry name" value="WD40 repeat-like"/>
    <property type="match status" value="1"/>
</dbReference>
<dbReference type="SMART" id="SM00504">
    <property type="entry name" value="Ubox"/>
    <property type="match status" value="1"/>
</dbReference>
<keyword evidence="3" id="KW-0677">Repeat</keyword>
<dbReference type="PRINTS" id="PR00320">
    <property type="entry name" value="GPROTEINBRPT"/>
</dbReference>
<name>A0A7R8WGI7_9CRUS</name>
<dbReference type="InterPro" id="IPR001680">
    <property type="entry name" value="WD40_rpt"/>
</dbReference>
<dbReference type="PROSITE" id="PS00678">
    <property type="entry name" value="WD_REPEATS_1"/>
    <property type="match status" value="1"/>
</dbReference>
<dbReference type="GO" id="GO:0004842">
    <property type="term" value="F:ubiquitin-protein transferase activity"/>
    <property type="evidence" value="ECO:0007669"/>
    <property type="project" value="InterPro"/>
</dbReference>
<dbReference type="InterPro" id="IPR019775">
    <property type="entry name" value="WD40_repeat_CS"/>
</dbReference>
<dbReference type="PROSITE" id="PS50082">
    <property type="entry name" value="WD_REPEATS_2"/>
    <property type="match status" value="3"/>
</dbReference>
<dbReference type="InterPro" id="IPR003613">
    <property type="entry name" value="Ubox_domain"/>
</dbReference>
<dbReference type="Pfam" id="PF04564">
    <property type="entry name" value="U-box"/>
    <property type="match status" value="1"/>
</dbReference>
<dbReference type="PANTHER" id="PTHR46573:SF1">
    <property type="entry name" value="WD REPEAT, SAM AND U-BOX DOMAIN-CONTAINING PROTEIN 1"/>
    <property type="match status" value="1"/>
</dbReference>
<dbReference type="SMART" id="SM00454">
    <property type="entry name" value="SAM"/>
    <property type="match status" value="1"/>
</dbReference>
<dbReference type="InterPro" id="IPR015943">
    <property type="entry name" value="WD40/YVTN_repeat-like_dom_sf"/>
</dbReference>
<evidence type="ECO:0000256" key="3">
    <source>
        <dbReference type="ARBA" id="ARBA00022737"/>
    </source>
</evidence>
<dbReference type="PANTHER" id="PTHR46573">
    <property type="entry name" value="WD REPEAT, SAM AND U-BOX DOMAIN-CONTAINING PROTEIN 1"/>
    <property type="match status" value="1"/>
</dbReference>
<organism evidence="4">
    <name type="scientific">Cyprideis torosa</name>
    <dbReference type="NCBI Taxonomy" id="163714"/>
    <lineage>
        <taxon>Eukaryota</taxon>
        <taxon>Metazoa</taxon>
        <taxon>Ecdysozoa</taxon>
        <taxon>Arthropoda</taxon>
        <taxon>Crustacea</taxon>
        <taxon>Oligostraca</taxon>
        <taxon>Ostracoda</taxon>
        <taxon>Podocopa</taxon>
        <taxon>Podocopida</taxon>
        <taxon>Cytherocopina</taxon>
        <taxon>Cytheroidea</taxon>
        <taxon>Cytherideidae</taxon>
        <taxon>Cyprideis</taxon>
    </lineage>
</organism>
<dbReference type="CDD" id="cd00200">
    <property type="entry name" value="WD40"/>
    <property type="match status" value="1"/>
</dbReference>
<reference evidence="4" key="1">
    <citation type="submission" date="2020-11" db="EMBL/GenBank/DDBJ databases">
        <authorList>
            <person name="Tran Van P."/>
        </authorList>
    </citation>
    <scope>NUCLEOTIDE SEQUENCE</scope>
</reference>
<dbReference type="PROSITE" id="PS50105">
    <property type="entry name" value="SAM_DOMAIN"/>
    <property type="match status" value="1"/>
</dbReference>
<dbReference type="InterPro" id="IPR036322">
    <property type="entry name" value="WD40_repeat_dom_sf"/>
</dbReference>
<dbReference type="InterPro" id="IPR052085">
    <property type="entry name" value="WD-SAM-U-box"/>
</dbReference>
<dbReference type="Gene3D" id="2.130.10.10">
    <property type="entry name" value="YVTN repeat-like/Quinoprotein amine dehydrogenase"/>
    <property type="match status" value="2"/>
</dbReference>